<organism evidence="1 2">
    <name type="scientific">Petrolisthes cinctipes</name>
    <name type="common">Flat porcelain crab</name>
    <dbReference type="NCBI Taxonomy" id="88211"/>
    <lineage>
        <taxon>Eukaryota</taxon>
        <taxon>Metazoa</taxon>
        <taxon>Ecdysozoa</taxon>
        <taxon>Arthropoda</taxon>
        <taxon>Crustacea</taxon>
        <taxon>Multicrustacea</taxon>
        <taxon>Malacostraca</taxon>
        <taxon>Eumalacostraca</taxon>
        <taxon>Eucarida</taxon>
        <taxon>Decapoda</taxon>
        <taxon>Pleocyemata</taxon>
        <taxon>Anomura</taxon>
        <taxon>Galatheoidea</taxon>
        <taxon>Porcellanidae</taxon>
        <taxon>Petrolisthes</taxon>
    </lineage>
</organism>
<accession>A0AAE1BVI1</accession>
<dbReference type="Proteomes" id="UP001286313">
    <property type="component" value="Unassembled WGS sequence"/>
</dbReference>
<protein>
    <submittedName>
        <fullName evidence="1">Uncharacterized protein</fullName>
    </submittedName>
</protein>
<reference evidence="1" key="1">
    <citation type="submission" date="2023-10" db="EMBL/GenBank/DDBJ databases">
        <title>Genome assemblies of two species of porcelain crab, Petrolisthes cinctipes and Petrolisthes manimaculis (Anomura: Porcellanidae).</title>
        <authorList>
            <person name="Angst P."/>
        </authorList>
    </citation>
    <scope>NUCLEOTIDE SEQUENCE</scope>
    <source>
        <strain evidence="1">PB745_01</strain>
        <tissue evidence="1">Gill</tissue>
    </source>
</reference>
<evidence type="ECO:0000313" key="2">
    <source>
        <dbReference type="Proteomes" id="UP001286313"/>
    </source>
</evidence>
<evidence type="ECO:0000313" key="1">
    <source>
        <dbReference type="EMBL" id="KAK3855685.1"/>
    </source>
</evidence>
<dbReference type="EMBL" id="JAWQEG010006128">
    <property type="protein sequence ID" value="KAK3855685.1"/>
    <property type="molecule type" value="Genomic_DNA"/>
</dbReference>
<sequence>MGNTPMVVRATNFKNTRVSKMVCSDDNSPNEKPFELELPMDTSVIKVLTDGTHDTVSHRALHANNQRSLEVLLLVCVRRADEDADEDITVMRQGGGWFVVAVKGMGTLNTVWRSAGWHVGNEMNWLAVGWYLLAGLG</sequence>
<proteinExistence type="predicted"/>
<dbReference type="AlphaFoldDB" id="A0AAE1BVI1"/>
<comment type="caution">
    <text evidence="1">The sequence shown here is derived from an EMBL/GenBank/DDBJ whole genome shotgun (WGS) entry which is preliminary data.</text>
</comment>
<name>A0AAE1BVI1_PETCI</name>
<gene>
    <name evidence="1" type="ORF">Pcinc_037931</name>
</gene>
<keyword evidence="2" id="KW-1185">Reference proteome</keyword>